<accession>A0A1Q9CLR6</accession>
<dbReference type="PROSITE" id="PS50103">
    <property type="entry name" value="ZF_C3H1"/>
    <property type="match status" value="1"/>
</dbReference>
<keyword evidence="1 4" id="KW-0479">Metal-binding</keyword>
<feature type="domain" description="C3H1-type" evidence="7">
    <location>
        <begin position="294"/>
        <end position="322"/>
    </location>
</feature>
<dbReference type="AlphaFoldDB" id="A0A1Q9CLR6"/>
<name>A0A1Q9CLR6_SYMMI</name>
<feature type="transmembrane region" description="Helical" evidence="6">
    <location>
        <begin position="95"/>
        <end position="121"/>
    </location>
</feature>
<dbReference type="Gene3D" id="4.10.1000.10">
    <property type="entry name" value="Zinc finger, CCCH-type"/>
    <property type="match status" value="1"/>
</dbReference>
<dbReference type="OrthoDB" id="410307at2759"/>
<feature type="region of interest" description="Disordered" evidence="5">
    <location>
        <begin position="430"/>
        <end position="465"/>
    </location>
</feature>
<evidence type="ECO:0000256" key="1">
    <source>
        <dbReference type="ARBA" id="ARBA00022723"/>
    </source>
</evidence>
<keyword evidence="9" id="KW-1185">Reference proteome</keyword>
<comment type="caution">
    <text evidence="8">The sequence shown here is derived from an EMBL/GenBank/DDBJ whole genome shotgun (WGS) entry which is preliminary data.</text>
</comment>
<keyword evidence="6" id="KW-0472">Membrane</keyword>
<dbReference type="InterPro" id="IPR000571">
    <property type="entry name" value="Znf_CCCH"/>
</dbReference>
<gene>
    <name evidence="8" type="ORF">AK812_SmicGene35347</name>
</gene>
<evidence type="ECO:0000313" key="8">
    <source>
        <dbReference type="EMBL" id="OLP83850.1"/>
    </source>
</evidence>
<feature type="transmembrane region" description="Helical" evidence="6">
    <location>
        <begin position="23"/>
        <end position="43"/>
    </location>
</feature>
<organism evidence="8 9">
    <name type="scientific">Symbiodinium microadriaticum</name>
    <name type="common">Dinoflagellate</name>
    <name type="synonym">Zooxanthella microadriatica</name>
    <dbReference type="NCBI Taxonomy" id="2951"/>
    <lineage>
        <taxon>Eukaryota</taxon>
        <taxon>Sar</taxon>
        <taxon>Alveolata</taxon>
        <taxon>Dinophyceae</taxon>
        <taxon>Suessiales</taxon>
        <taxon>Symbiodiniaceae</taxon>
        <taxon>Symbiodinium</taxon>
    </lineage>
</organism>
<keyword evidence="6" id="KW-0812">Transmembrane</keyword>
<keyword evidence="3 4" id="KW-0862">Zinc</keyword>
<evidence type="ECO:0000256" key="5">
    <source>
        <dbReference type="SAM" id="MobiDB-lite"/>
    </source>
</evidence>
<reference evidence="8 9" key="1">
    <citation type="submission" date="2016-02" db="EMBL/GenBank/DDBJ databases">
        <title>Genome analysis of coral dinoflagellate symbionts highlights evolutionary adaptations to a symbiotic lifestyle.</title>
        <authorList>
            <person name="Aranda M."/>
            <person name="Li Y."/>
            <person name="Liew Y.J."/>
            <person name="Baumgarten S."/>
            <person name="Simakov O."/>
            <person name="Wilson M."/>
            <person name="Piel J."/>
            <person name="Ashoor H."/>
            <person name="Bougouffa S."/>
            <person name="Bajic V.B."/>
            <person name="Ryu T."/>
            <person name="Ravasi T."/>
            <person name="Bayer T."/>
            <person name="Micklem G."/>
            <person name="Kim H."/>
            <person name="Bhak J."/>
            <person name="Lajeunesse T.C."/>
            <person name="Voolstra C.R."/>
        </authorList>
    </citation>
    <scope>NUCLEOTIDE SEQUENCE [LARGE SCALE GENOMIC DNA]</scope>
    <source>
        <strain evidence="8 9">CCMP2467</strain>
    </source>
</reference>
<dbReference type="GO" id="GO:0008270">
    <property type="term" value="F:zinc ion binding"/>
    <property type="evidence" value="ECO:0007669"/>
    <property type="project" value="UniProtKB-KW"/>
</dbReference>
<protein>
    <recommendedName>
        <fullName evidence="7">C3H1-type domain-containing protein</fullName>
    </recommendedName>
</protein>
<evidence type="ECO:0000313" key="9">
    <source>
        <dbReference type="Proteomes" id="UP000186817"/>
    </source>
</evidence>
<sequence>MALSCWFVIPIDTLFYPQFQGRLLEQVLFVVMSIEAACWMVMFKRSPLDRRIFATYPLPLWIFCEGTIVALQYVAPWPLAYSVWMWYPKIAAFCFGPFCLFILIAGPIRVAHVPLVGHMLVRRALRGRMCSRKYLATAKRDSLRGEGEEKPSRTGCITGWSPRGVHITVVRSRPQGDVIPGEKKPIFPKNRRDRFGSARKHALKPFTARESGVAGGHGCWSRARAFGCRELILRQKGRKKEVAKAEAAKGKKKAGAKGAATAKAAGGPIFMPPQAQAQVLQPTVQVPRRFPGHFMPHRLCNHWNLQGWCKKAETCTFAHGIEELHPDVQAQLLQQKPGMPPPTVTKDGRLVVHGVSTVSKPAGKVSTETAVGYPTAQMQSALASLYGAQANSLLGSGTTTLSPFASVTNFPFNLTPGTQALLPQLSQPGLSDVKENLSEPEDGLCSSSPGTPSKRVTGRPAPAPLSLDDISPADGQAMMVRPLVSPSVAAHYTTIRTQPMASPMRVPLVSRPLPSPISTGTPTAGAMSNTATSVAMAAISTPKAVPVPSLTSPARVTAHFSVRTPTSGLVWPGSPTKVISPSAQPATPVPIDRSTLLQARQVAVRLDQGPPGLAMWAPTPTTKAGALGFRYPAPGYVSVAPRTPGGCGINESNCERDSSTVCHSAEKKAGIDVGGAGHREAREGSQTEVSLSAGHGGMADGGAGVFWNFRPAESGGVLQGLPSSCKGILYPLEPSATSILCAVVTGATASAKVVEYSRNVDSTCESSQRWDVAHLGLHSKKAVSARLFVLEEHFTLLDAIACTAPRPALMRLLGAAKQWRRCLEAGGKPRSRKQKRRGLQRHVSIWAGARRHGSTSDLEVELRNAEGATRRALREVYNSAISACAREEDWEVALALAEARLCRQRL</sequence>
<keyword evidence="6" id="KW-1133">Transmembrane helix</keyword>
<dbReference type="SUPFAM" id="SSF90229">
    <property type="entry name" value="CCCH zinc finger"/>
    <property type="match status" value="1"/>
</dbReference>
<keyword evidence="2 4" id="KW-0863">Zinc-finger</keyword>
<dbReference type="EMBL" id="LSRX01001088">
    <property type="protein sequence ID" value="OLP83850.1"/>
    <property type="molecule type" value="Genomic_DNA"/>
</dbReference>
<feature type="transmembrane region" description="Helical" evidence="6">
    <location>
        <begin position="55"/>
        <end position="75"/>
    </location>
</feature>
<dbReference type="Pfam" id="PF00642">
    <property type="entry name" value="zf-CCCH"/>
    <property type="match status" value="1"/>
</dbReference>
<evidence type="ECO:0000256" key="4">
    <source>
        <dbReference type="PROSITE-ProRule" id="PRU00723"/>
    </source>
</evidence>
<evidence type="ECO:0000259" key="7">
    <source>
        <dbReference type="PROSITE" id="PS50103"/>
    </source>
</evidence>
<evidence type="ECO:0000256" key="6">
    <source>
        <dbReference type="SAM" id="Phobius"/>
    </source>
</evidence>
<evidence type="ECO:0000256" key="2">
    <source>
        <dbReference type="ARBA" id="ARBA00022771"/>
    </source>
</evidence>
<proteinExistence type="predicted"/>
<dbReference type="Proteomes" id="UP000186817">
    <property type="component" value="Unassembled WGS sequence"/>
</dbReference>
<evidence type="ECO:0000256" key="3">
    <source>
        <dbReference type="ARBA" id="ARBA00022833"/>
    </source>
</evidence>
<dbReference type="InterPro" id="IPR036855">
    <property type="entry name" value="Znf_CCCH_sf"/>
</dbReference>
<feature type="zinc finger region" description="C3H1-type" evidence="4">
    <location>
        <begin position="294"/>
        <end position="322"/>
    </location>
</feature>